<organism evidence="1 2">
    <name type="scientific">Oesophagostomum dentatum</name>
    <name type="common">Nodular worm</name>
    <dbReference type="NCBI Taxonomy" id="61180"/>
    <lineage>
        <taxon>Eukaryota</taxon>
        <taxon>Metazoa</taxon>
        <taxon>Ecdysozoa</taxon>
        <taxon>Nematoda</taxon>
        <taxon>Chromadorea</taxon>
        <taxon>Rhabditida</taxon>
        <taxon>Rhabditina</taxon>
        <taxon>Rhabditomorpha</taxon>
        <taxon>Strongyloidea</taxon>
        <taxon>Strongylidae</taxon>
        <taxon>Oesophagostomum</taxon>
    </lineage>
</organism>
<evidence type="ECO:0008006" key="3">
    <source>
        <dbReference type="Google" id="ProtNLM"/>
    </source>
</evidence>
<keyword evidence="2" id="KW-1185">Reference proteome</keyword>
<reference evidence="1 2" key="1">
    <citation type="submission" date="2014-03" db="EMBL/GenBank/DDBJ databases">
        <title>Draft genome of the hookworm Oesophagostomum dentatum.</title>
        <authorList>
            <person name="Mitreva M."/>
        </authorList>
    </citation>
    <scope>NUCLEOTIDE SEQUENCE [LARGE SCALE GENOMIC DNA]</scope>
    <source>
        <strain evidence="1 2">OD-Hann</strain>
    </source>
</reference>
<dbReference type="InterPro" id="IPR008042">
    <property type="entry name" value="Retrotrans_Pao"/>
</dbReference>
<accession>A0A0B1S4Y0</accession>
<proteinExistence type="predicted"/>
<sequence length="200" mass="22432">MEIARNLYVDNVTMTADTVKKALQKYKESKELFAKIGMNLREYASNSQEVNIQIPEHDRLEEGPIKLLGVKFDIQQDTFSIKTHFPVMTKLTKKDIVSQINSVFDPIGLTAPLLVNSKRFMRQVFDLGVDWKTSLEPSLCAKWNKLCKTVTNATTSIPRSISHLSSGAKRRLWVFADASQIAIATSAYMQCPLTGSTSSN</sequence>
<dbReference type="PANTHER" id="PTHR47331:SF6">
    <property type="entry name" value="DOUBLECORTIN DOMAIN-CONTAINING PROTEIN"/>
    <property type="match status" value="1"/>
</dbReference>
<evidence type="ECO:0000313" key="2">
    <source>
        <dbReference type="Proteomes" id="UP000053660"/>
    </source>
</evidence>
<dbReference type="Pfam" id="PF05380">
    <property type="entry name" value="Peptidase_A17"/>
    <property type="match status" value="1"/>
</dbReference>
<name>A0A0B1S4Y0_OESDE</name>
<evidence type="ECO:0000313" key="1">
    <source>
        <dbReference type="EMBL" id="KHJ80408.1"/>
    </source>
</evidence>
<dbReference type="PANTHER" id="PTHR47331">
    <property type="entry name" value="PHD-TYPE DOMAIN-CONTAINING PROTEIN"/>
    <property type="match status" value="1"/>
</dbReference>
<gene>
    <name evidence="1" type="ORF">OESDEN_19918</name>
</gene>
<dbReference type="AlphaFoldDB" id="A0A0B1S4Y0"/>
<protein>
    <recommendedName>
        <fullName evidence="3">Pao retrotransposon peptidase</fullName>
    </recommendedName>
</protein>
<dbReference type="Proteomes" id="UP000053660">
    <property type="component" value="Unassembled WGS sequence"/>
</dbReference>
<dbReference type="OrthoDB" id="5875692at2759"/>
<dbReference type="EMBL" id="KN600755">
    <property type="protein sequence ID" value="KHJ80408.1"/>
    <property type="molecule type" value="Genomic_DNA"/>
</dbReference>